<comment type="similarity">
    <text evidence="2">Belongs to the fimbrial protein family.</text>
</comment>
<evidence type="ECO:0000256" key="4">
    <source>
        <dbReference type="ARBA" id="ARBA00023263"/>
    </source>
</evidence>
<evidence type="ECO:0000256" key="3">
    <source>
        <dbReference type="ARBA" id="ARBA00022729"/>
    </source>
</evidence>
<dbReference type="InterPro" id="IPR008966">
    <property type="entry name" value="Adhesion_dom_sf"/>
</dbReference>
<evidence type="ECO:0000256" key="1">
    <source>
        <dbReference type="ARBA" id="ARBA00004561"/>
    </source>
</evidence>
<reference evidence="6" key="1">
    <citation type="journal article" date="2012" name="PLoS ONE">
        <title>Comparative analysis of genome sequences covering the seven cronobacter species.</title>
        <authorList>
            <person name="Joseph S."/>
            <person name="Desai P."/>
            <person name="Ji Y."/>
            <person name="Cummings C.A."/>
            <person name="Shih R."/>
            <person name="Degoricija L."/>
            <person name="Rico A."/>
            <person name="Brzoska P."/>
            <person name="Hamby S.E."/>
            <person name="Masood N."/>
            <person name="Hariri S."/>
            <person name="Sonbol H."/>
            <person name="Chuzhanova N."/>
            <person name="McClelland M."/>
            <person name="Furtado M.R."/>
            <person name="Forsythe S.J."/>
        </authorList>
    </citation>
    <scope>NUCLEOTIDE SEQUENCE [LARGE SCALE GENOMIC DNA]</scope>
    <source>
        <strain evidence="6">1210</strain>
    </source>
</reference>
<dbReference type="PANTHER" id="PTHR33420:SF3">
    <property type="entry name" value="FIMBRIAL SUBUNIT ELFA"/>
    <property type="match status" value="1"/>
</dbReference>
<name>A0ABP1W7I7_9ENTR</name>
<keyword evidence="6" id="KW-1185">Reference proteome</keyword>
<dbReference type="Proteomes" id="UP000009342">
    <property type="component" value="Unassembled WGS sequence"/>
</dbReference>
<organism evidence="5 6">
    <name type="scientific">Cronobacter dublinensis 1210</name>
    <dbReference type="NCBI Taxonomy" id="1208656"/>
    <lineage>
        <taxon>Bacteria</taxon>
        <taxon>Pseudomonadati</taxon>
        <taxon>Pseudomonadota</taxon>
        <taxon>Gammaproteobacteria</taxon>
        <taxon>Enterobacterales</taxon>
        <taxon>Enterobacteriaceae</taxon>
        <taxon>Cronobacter</taxon>
    </lineage>
</organism>
<sequence>MQGAIVSKACDIAMESRYQSIKMPDDTVGIMKRTGEGITKPFSIHLVNCTFDNGDPDSAPWHFLQVTFDGANDEGLFAVTGEAQGVALEIASKNGEQIYPGKPQSYTEISTDDIRLDYTLRLKANHEDLRPGGYSSVIKYRIDYF</sequence>
<evidence type="ECO:0000256" key="2">
    <source>
        <dbReference type="ARBA" id="ARBA00006671"/>
    </source>
</evidence>
<comment type="subcellular location">
    <subcellularLocation>
        <location evidence="1">Fimbrium</location>
    </subcellularLocation>
</comment>
<dbReference type="InterPro" id="IPR050263">
    <property type="entry name" value="Bact_Fimbrial_Adh_Pro"/>
</dbReference>
<keyword evidence="4" id="KW-0281">Fimbrium</keyword>
<dbReference type="PANTHER" id="PTHR33420">
    <property type="entry name" value="FIMBRIAL SUBUNIT ELFA-RELATED"/>
    <property type="match status" value="1"/>
</dbReference>
<accession>A0ABP1W7I7</accession>
<keyword evidence="3" id="KW-0732">Signal</keyword>
<dbReference type="EMBL" id="CAKZ01000107">
    <property type="protein sequence ID" value="CCJ81515.1"/>
    <property type="molecule type" value="Genomic_DNA"/>
</dbReference>
<comment type="caution">
    <text evidence="5">The sequence shown here is derived from an EMBL/GenBank/DDBJ whole genome shotgun (WGS) entry which is preliminary data.</text>
</comment>
<gene>
    <name evidence="5" type="ORF">BN134_2270</name>
</gene>
<evidence type="ECO:0000313" key="5">
    <source>
        <dbReference type="EMBL" id="CCJ81515.1"/>
    </source>
</evidence>
<dbReference type="InterPro" id="IPR036937">
    <property type="entry name" value="Adhesion_dom_fimbrial_sf"/>
</dbReference>
<dbReference type="Gene3D" id="2.60.40.1090">
    <property type="entry name" value="Fimbrial-type adhesion domain"/>
    <property type="match status" value="1"/>
</dbReference>
<proteinExistence type="inferred from homology"/>
<protein>
    <submittedName>
        <fullName evidence="5">Fimbrial protein</fullName>
    </submittedName>
</protein>
<dbReference type="SUPFAM" id="SSF49401">
    <property type="entry name" value="Bacterial adhesins"/>
    <property type="match status" value="1"/>
</dbReference>
<evidence type="ECO:0000313" key="6">
    <source>
        <dbReference type="Proteomes" id="UP000009342"/>
    </source>
</evidence>